<feature type="region of interest" description="Disordered" evidence="1">
    <location>
        <begin position="16"/>
        <end position="49"/>
    </location>
</feature>
<sequence>MEFDSLDGWWRYNRRACSQRRSSRTAAPAGSAAGADGEPAETARLRGGRPGMTTSVRLWFLAEFTHEERREREGKKKKVKERIFELRIH</sequence>
<evidence type="ECO:0000313" key="3">
    <source>
        <dbReference type="Proteomes" id="UP001419268"/>
    </source>
</evidence>
<reference evidence="2 3" key="1">
    <citation type="submission" date="2024-01" db="EMBL/GenBank/DDBJ databases">
        <title>Genome assemblies of Stephania.</title>
        <authorList>
            <person name="Yang L."/>
        </authorList>
    </citation>
    <scope>NUCLEOTIDE SEQUENCE [LARGE SCALE GENOMIC DNA]</scope>
    <source>
        <strain evidence="2">JXDWG</strain>
        <tissue evidence="2">Leaf</tissue>
    </source>
</reference>
<keyword evidence="3" id="KW-1185">Reference proteome</keyword>
<dbReference type="EMBL" id="JBBNAG010000006">
    <property type="protein sequence ID" value="KAK9125361.1"/>
    <property type="molecule type" value="Genomic_DNA"/>
</dbReference>
<evidence type="ECO:0000256" key="1">
    <source>
        <dbReference type="SAM" id="MobiDB-lite"/>
    </source>
</evidence>
<dbReference type="AlphaFoldDB" id="A0AAP0J0S5"/>
<proteinExistence type="predicted"/>
<protein>
    <submittedName>
        <fullName evidence="2">Uncharacterized protein</fullName>
    </submittedName>
</protein>
<accession>A0AAP0J0S5</accession>
<gene>
    <name evidence="2" type="ORF">Scep_014207</name>
</gene>
<organism evidence="2 3">
    <name type="scientific">Stephania cephalantha</name>
    <dbReference type="NCBI Taxonomy" id="152367"/>
    <lineage>
        <taxon>Eukaryota</taxon>
        <taxon>Viridiplantae</taxon>
        <taxon>Streptophyta</taxon>
        <taxon>Embryophyta</taxon>
        <taxon>Tracheophyta</taxon>
        <taxon>Spermatophyta</taxon>
        <taxon>Magnoliopsida</taxon>
        <taxon>Ranunculales</taxon>
        <taxon>Menispermaceae</taxon>
        <taxon>Menispermoideae</taxon>
        <taxon>Cissampelideae</taxon>
        <taxon>Stephania</taxon>
    </lineage>
</organism>
<evidence type="ECO:0000313" key="2">
    <source>
        <dbReference type="EMBL" id="KAK9125361.1"/>
    </source>
</evidence>
<dbReference type="Proteomes" id="UP001419268">
    <property type="component" value="Unassembled WGS sequence"/>
</dbReference>
<comment type="caution">
    <text evidence="2">The sequence shown here is derived from an EMBL/GenBank/DDBJ whole genome shotgun (WGS) entry which is preliminary data.</text>
</comment>
<feature type="compositionally biased region" description="Low complexity" evidence="1">
    <location>
        <begin position="24"/>
        <end position="37"/>
    </location>
</feature>
<name>A0AAP0J0S5_9MAGN</name>